<proteinExistence type="predicted"/>
<dbReference type="PANTHER" id="PTHR14187">
    <property type="entry name" value="ALPHA KINASE/ELONGATION FACTOR 2 KINASE"/>
    <property type="match status" value="1"/>
</dbReference>
<dbReference type="Proteomes" id="UP001497453">
    <property type="component" value="Chromosome 6"/>
</dbReference>
<dbReference type="Gene3D" id="3.30.420.40">
    <property type="match status" value="2"/>
</dbReference>
<dbReference type="InterPro" id="IPR043129">
    <property type="entry name" value="ATPase_NBD"/>
</dbReference>
<accession>A0ABP1DTY0</accession>
<reference evidence="2" key="1">
    <citation type="submission" date="2024-04" db="EMBL/GenBank/DDBJ databases">
        <authorList>
            <person name="Shaw F."/>
            <person name="Minotto A."/>
        </authorList>
    </citation>
    <scope>NUCLEOTIDE SEQUENCE [LARGE SCALE GENOMIC DNA]</scope>
</reference>
<evidence type="ECO:0000313" key="1">
    <source>
        <dbReference type="EMBL" id="CAL1711271.1"/>
    </source>
</evidence>
<keyword evidence="2" id="KW-1185">Reference proteome</keyword>
<dbReference type="CDD" id="cd10170">
    <property type="entry name" value="ASKHA_NBD_HSP70"/>
    <property type="match status" value="1"/>
</dbReference>
<dbReference type="PANTHER" id="PTHR14187:SF5">
    <property type="entry name" value="HEAT SHOCK 70 KDA PROTEIN 12A"/>
    <property type="match status" value="1"/>
</dbReference>
<evidence type="ECO:0000313" key="2">
    <source>
        <dbReference type="Proteomes" id="UP001497453"/>
    </source>
</evidence>
<name>A0ABP1DTY0_9APHY</name>
<dbReference type="Gene3D" id="3.90.640.10">
    <property type="entry name" value="Actin, Chain A, domain 4"/>
    <property type="match status" value="1"/>
</dbReference>
<dbReference type="SUPFAM" id="SSF53067">
    <property type="entry name" value="Actin-like ATPase domain"/>
    <property type="match status" value="2"/>
</dbReference>
<gene>
    <name evidence="1" type="ORF">GFSPODELE1_LOCUS8260</name>
</gene>
<protein>
    <submittedName>
        <fullName evidence="1">Uncharacterized protein</fullName>
    </submittedName>
</protein>
<sequence length="597" mass="65541">MAPTKPFAGPLRKLVFAFDVGTTFSGIGYAILDPGVIPKVQAVTRFPGQENGDFKIPSILYYTQDGKVHAAGAEAAAPLMKLEAEDLNLVFVQWFKLHLRPRTMGVESADTLYPLPHGRTVLDIFSDFLSYLFTCARTFIVETHANGQSLWDSVQGSIDFVLSHPNGWEGLQQSGMRRAAVLAGLIPDNATGHGQVHFVTEGEASFHYCLDNGLASDVIKDGANIIIIDAGGGTVDLSTYTVSTTAPISVEEITSPDCILQGSTRINVRALEFLQAKLLNSRYGNEEDIATMLEQFEKTTKLTFRNPSEKSTIKFGSNRDKDPEFDIRSGHLTLEGASIAKLFNPSVEGIIDAVRKQLESASGKVGAAFLVGGFAASPYLFSSLRELLKEEGLDICRPDNYTNKAVAEGAVSFFLEHFVTVRVTKMAYGSPHQDPWVLPHHTHYDSNNPEHRHRSVQAYTRPSGKVVVPNAFSIFLQKGSRIRESEERSIALNLEAVEPSSLNNITVNIVSYRGNEPKPHWTDLEPDLFSTLCTVTADTSAVTRVKQLGTNGVYYTQDFKVVLMCGLTEMKAHISWIQDGIERQGAAKIVYDVEATC</sequence>
<organism evidence="1 2">
    <name type="scientific">Somion occarium</name>
    <dbReference type="NCBI Taxonomy" id="3059160"/>
    <lineage>
        <taxon>Eukaryota</taxon>
        <taxon>Fungi</taxon>
        <taxon>Dikarya</taxon>
        <taxon>Basidiomycota</taxon>
        <taxon>Agaricomycotina</taxon>
        <taxon>Agaricomycetes</taxon>
        <taxon>Polyporales</taxon>
        <taxon>Cerrenaceae</taxon>
        <taxon>Somion</taxon>
    </lineage>
</organism>
<dbReference type="EMBL" id="OZ037949">
    <property type="protein sequence ID" value="CAL1711271.1"/>
    <property type="molecule type" value="Genomic_DNA"/>
</dbReference>